<dbReference type="Gene3D" id="3.40.50.720">
    <property type="entry name" value="NAD(P)-binding Rossmann-like Domain"/>
    <property type="match status" value="1"/>
</dbReference>
<dbReference type="EMBL" id="JABCIY010000164">
    <property type="protein sequence ID" value="KAF7191010.1"/>
    <property type="molecule type" value="Genomic_DNA"/>
</dbReference>
<organism evidence="3 4">
    <name type="scientific">Pseudocercospora fuligena</name>
    <dbReference type="NCBI Taxonomy" id="685502"/>
    <lineage>
        <taxon>Eukaryota</taxon>
        <taxon>Fungi</taxon>
        <taxon>Dikarya</taxon>
        <taxon>Ascomycota</taxon>
        <taxon>Pezizomycotina</taxon>
        <taxon>Dothideomycetes</taxon>
        <taxon>Dothideomycetidae</taxon>
        <taxon>Mycosphaerellales</taxon>
        <taxon>Mycosphaerellaceae</taxon>
        <taxon>Pseudocercospora</taxon>
    </lineage>
</organism>
<keyword evidence="4" id="KW-1185">Reference proteome</keyword>
<protein>
    <submittedName>
        <fullName evidence="3">Putative oxidoreductase</fullName>
    </submittedName>
</protein>
<dbReference type="PANTHER" id="PTHR43669:SF3">
    <property type="entry name" value="ALCOHOL DEHYDROGENASE, PUTATIVE (AFU_ORTHOLOGUE AFUA_3G03445)-RELATED"/>
    <property type="match status" value="1"/>
</dbReference>
<dbReference type="PANTHER" id="PTHR43669">
    <property type="entry name" value="5-KETO-D-GLUCONATE 5-REDUCTASE"/>
    <property type="match status" value="1"/>
</dbReference>
<comment type="similarity">
    <text evidence="1">Belongs to the short-chain dehydrogenases/reductases (SDR) family.</text>
</comment>
<dbReference type="InterPro" id="IPR002347">
    <property type="entry name" value="SDR_fam"/>
</dbReference>
<evidence type="ECO:0000313" key="3">
    <source>
        <dbReference type="EMBL" id="KAF7191010.1"/>
    </source>
</evidence>
<gene>
    <name evidence="3" type="ORF">HII31_07634</name>
</gene>
<reference evidence="3" key="1">
    <citation type="submission" date="2020-04" db="EMBL/GenBank/DDBJ databases">
        <title>Draft genome resource of the tomato pathogen Pseudocercospora fuligena.</title>
        <authorList>
            <person name="Zaccaron A."/>
        </authorList>
    </citation>
    <scope>NUCLEOTIDE SEQUENCE</scope>
    <source>
        <strain evidence="3">PF001</strain>
    </source>
</reference>
<name>A0A8H6RFQ0_9PEZI</name>
<sequence length="245" mass="26509">MPTHGALVVFGSGPGVGRNVAALFAEKGFKQVVLISRNAERLSQDADMVRSASPKAAVYTVPVDLGDTEAVQKGLERVEECIGETTLEFVLFNAARTGKSEFFDFSAGQLQSDFQIAVIGLYTVAQWAIPKLLHTASNDTSSTPSFLITSGMLAKDPFPAMFSLGACKAAQYSLATSLHKEFESKGVHCGVIIIGGTVSDDSKVTNARNIAEETYKMFRQRRGHGELELMLADPGYEDHVKNREK</sequence>
<comment type="caution">
    <text evidence="3">The sequence shown here is derived from an EMBL/GenBank/DDBJ whole genome shotgun (WGS) entry which is preliminary data.</text>
</comment>
<accession>A0A8H6RFQ0</accession>
<evidence type="ECO:0000313" key="4">
    <source>
        <dbReference type="Proteomes" id="UP000660729"/>
    </source>
</evidence>
<evidence type="ECO:0000256" key="1">
    <source>
        <dbReference type="ARBA" id="ARBA00006484"/>
    </source>
</evidence>
<evidence type="ECO:0000256" key="2">
    <source>
        <dbReference type="ARBA" id="ARBA00023002"/>
    </source>
</evidence>
<proteinExistence type="inferred from homology"/>
<keyword evidence="2" id="KW-0560">Oxidoreductase</keyword>
<dbReference type="Proteomes" id="UP000660729">
    <property type="component" value="Unassembled WGS sequence"/>
</dbReference>
<dbReference type="AlphaFoldDB" id="A0A8H6RFQ0"/>
<dbReference type="GO" id="GO:0016491">
    <property type="term" value="F:oxidoreductase activity"/>
    <property type="evidence" value="ECO:0007669"/>
    <property type="project" value="UniProtKB-KW"/>
</dbReference>
<dbReference type="InterPro" id="IPR036291">
    <property type="entry name" value="NAD(P)-bd_dom_sf"/>
</dbReference>
<dbReference type="SUPFAM" id="SSF51735">
    <property type="entry name" value="NAD(P)-binding Rossmann-fold domains"/>
    <property type="match status" value="1"/>
</dbReference>
<dbReference type="OrthoDB" id="5336600at2759"/>
<dbReference type="Pfam" id="PF00106">
    <property type="entry name" value="adh_short"/>
    <property type="match status" value="1"/>
</dbReference>